<evidence type="ECO:0000259" key="10">
    <source>
        <dbReference type="Pfam" id="PF00108"/>
    </source>
</evidence>
<dbReference type="Pfam" id="PF00108">
    <property type="entry name" value="Thiolase_N"/>
    <property type="match status" value="1"/>
</dbReference>
<accession>A0AAV3TY02</accession>
<dbReference type="PROSITE" id="PS00099">
    <property type="entry name" value="THIOLASE_3"/>
    <property type="match status" value="1"/>
</dbReference>
<evidence type="ECO:0000256" key="6">
    <source>
        <dbReference type="ARBA" id="ARBA00023098"/>
    </source>
</evidence>
<keyword evidence="13" id="KW-1185">Reference proteome</keyword>
<gene>
    <name evidence="12" type="ORF">GCM10025791_07800</name>
</gene>
<evidence type="ECO:0000256" key="4">
    <source>
        <dbReference type="ARBA" id="ARBA00022832"/>
    </source>
</evidence>
<organism evidence="12 13">
    <name type="scientific">Halioxenophilus aromaticivorans</name>
    <dbReference type="NCBI Taxonomy" id="1306992"/>
    <lineage>
        <taxon>Bacteria</taxon>
        <taxon>Pseudomonadati</taxon>
        <taxon>Pseudomonadota</taxon>
        <taxon>Gammaproteobacteria</taxon>
        <taxon>Alteromonadales</taxon>
        <taxon>Alteromonadaceae</taxon>
        <taxon>Halioxenophilus</taxon>
    </lineage>
</organism>
<dbReference type="PROSITE" id="PS00098">
    <property type="entry name" value="THIOLASE_1"/>
    <property type="match status" value="1"/>
</dbReference>
<dbReference type="FunFam" id="3.40.47.10:FF:000010">
    <property type="entry name" value="Acetyl-CoA acetyltransferase (Thiolase)"/>
    <property type="match status" value="1"/>
</dbReference>
<sequence>MSETVVIVGMARTPMGGMLGSLSDVPATELGSVAIKAALADAKVDGGDVDYVYMGCVLPAGLGQSPARQAALGADLPLGVGVSTVNKVCGSGMKTVCMAADLLQAGRASVVVAGGMENMSAAPHVMKAARKGVRLGSTEMLDHMMYDGLQDAFAGNPMGLFAEKCVEKYSFTREDQDEYAIESLRLANAAIEAGKFDREMAPVTIKTRKGDVVVSVDEQPGSARPDKIPALRPAFKKDGTVTAANASSISDGAAALVLMTESEAAKRGLKPIAKLTARAEYSQEPEWFTTAPVGAIKGVLEEASWSIGDVDLFEINEAFATVTMAAMKEFDLPRDKVNVHGGACALGHPIGASGARILVTLLAAMETYDKKKGIGTLCIGGGEGIAVGVERD</sequence>
<protein>
    <submittedName>
        <fullName evidence="12">Acetyl-CoA C-acetyltransferase</fullName>
    </submittedName>
</protein>
<evidence type="ECO:0000259" key="11">
    <source>
        <dbReference type="Pfam" id="PF02803"/>
    </source>
</evidence>
<dbReference type="CDD" id="cd00751">
    <property type="entry name" value="thiolase"/>
    <property type="match status" value="1"/>
</dbReference>
<dbReference type="GO" id="GO:0003988">
    <property type="term" value="F:acetyl-CoA C-acyltransferase activity"/>
    <property type="evidence" value="ECO:0007669"/>
    <property type="project" value="UniProtKB-ARBA"/>
</dbReference>
<reference evidence="13" key="1">
    <citation type="journal article" date="2019" name="Int. J. Syst. Evol. Microbiol.">
        <title>The Global Catalogue of Microorganisms (GCM) 10K type strain sequencing project: providing services to taxonomists for standard genome sequencing and annotation.</title>
        <authorList>
            <consortium name="The Broad Institute Genomics Platform"/>
            <consortium name="The Broad Institute Genome Sequencing Center for Infectious Disease"/>
            <person name="Wu L."/>
            <person name="Ma J."/>
        </authorList>
    </citation>
    <scope>NUCLEOTIDE SEQUENCE [LARGE SCALE GENOMIC DNA]</scope>
    <source>
        <strain evidence="13">JCM 19134</strain>
    </source>
</reference>
<proteinExistence type="inferred from homology"/>
<feature type="active site" description="Proton acceptor" evidence="8">
    <location>
        <position position="348"/>
    </location>
</feature>
<dbReference type="InterPro" id="IPR002155">
    <property type="entry name" value="Thiolase"/>
</dbReference>
<evidence type="ECO:0000256" key="1">
    <source>
        <dbReference type="ARBA" id="ARBA00010982"/>
    </source>
</evidence>
<feature type="active site" description="Acyl-thioester intermediate" evidence="8">
    <location>
        <position position="89"/>
    </location>
</feature>
<keyword evidence="3 9" id="KW-0808">Transferase</keyword>
<name>A0AAV3TY02_9ALTE</name>
<evidence type="ECO:0000256" key="9">
    <source>
        <dbReference type="RuleBase" id="RU003557"/>
    </source>
</evidence>
<keyword evidence="4" id="KW-0276">Fatty acid metabolism</keyword>
<dbReference type="InterPro" id="IPR020610">
    <property type="entry name" value="Thiolase_AS"/>
</dbReference>
<evidence type="ECO:0000256" key="7">
    <source>
        <dbReference type="ARBA" id="ARBA00023315"/>
    </source>
</evidence>
<dbReference type="InterPro" id="IPR020616">
    <property type="entry name" value="Thiolase_N"/>
</dbReference>
<dbReference type="GO" id="GO:0006631">
    <property type="term" value="P:fatty acid metabolic process"/>
    <property type="evidence" value="ECO:0007669"/>
    <property type="project" value="UniProtKB-KW"/>
</dbReference>
<evidence type="ECO:0000256" key="5">
    <source>
        <dbReference type="ARBA" id="ARBA00022963"/>
    </source>
</evidence>
<dbReference type="InterPro" id="IPR016039">
    <property type="entry name" value="Thiolase-like"/>
</dbReference>
<evidence type="ECO:0000313" key="13">
    <source>
        <dbReference type="Proteomes" id="UP001409585"/>
    </source>
</evidence>
<keyword evidence="2" id="KW-0963">Cytoplasm</keyword>
<dbReference type="PANTHER" id="PTHR18919:SF164">
    <property type="entry name" value="ACETYL-COA ACETYLTRANSFERASE"/>
    <property type="match status" value="1"/>
</dbReference>
<dbReference type="Pfam" id="PF02803">
    <property type="entry name" value="Thiolase_C"/>
    <property type="match status" value="1"/>
</dbReference>
<dbReference type="PANTHER" id="PTHR18919">
    <property type="entry name" value="ACETYL-COA C-ACYLTRANSFERASE"/>
    <property type="match status" value="1"/>
</dbReference>
<dbReference type="NCBIfam" id="TIGR01930">
    <property type="entry name" value="AcCoA-C-Actrans"/>
    <property type="match status" value="1"/>
</dbReference>
<evidence type="ECO:0000313" key="12">
    <source>
        <dbReference type="EMBL" id="GAA4933562.1"/>
    </source>
</evidence>
<evidence type="ECO:0000256" key="3">
    <source>
        <dbReference type="ARBA" id="ARBA00022679"/>
    </source>
</evidence>
<feature type="domain" description="Thiolase C-terminal" evidence="11">
    <location>
        <begin position="269"/>
        <end position="390"/>
    </location>
</feature>
<comment type="similarity">
    <text evidence="1 9">Belongs to the thiolase-like superfamily. Thiolase family.</text>
</comment>
<feature type="active site" description="Proton acceptor" evidence="8">
    <location>
        <position position="378"/>
    </location>
</feature>
<comment type="caution">
    <text evidence="12">The sequence shown here is derived from an EMBL/GenBank/DDBJ whole genome shotgun (WGS) entry which is preliminary data.</text>
</comment>
<evidence type="ECO:0000256" key="2">
    <source>
        <dbReference type="ARBA" id="ARBA00022490"/>
    </source>
</evidence>
<dbReference type="Gene3D" id="3.40.47.10">
    <property type="match status" value="2"/>
</dbReference>
<dbReference type="AlphaFoldDB" id="A0AAV3TY02"/>
<keyword evidence="5" id="KW-0442">Lipid degradation</keyword>
<keyword evidence="6" id="KW-0443">Lipid metabolism</keyword>
<feature type="domain" description="Thiolase N-terminal" evidence="10">
    <location>
        <begin position="5"/>
        <end position="262"/>
    </location>
</feature>
<dbReference type="InterPro" id="IPR020617">
    <property type="entry name" value="Thiolase_C"/>
</dbReference>
<evidence type="ECO:0000256" key="8">
    <source>
        <dbReference type="PIRSR" id="PIRSR000429-1"/>
    </source>
</evidence>
<dbReference type="PIRSF" id="PIRSF000429">
    <property type="entry name" value="Ac-CoA_Ac_transf"/>
    <property type="match status" value="1"/>
</dbReference>
<dbReference type="Proteomes" id="UP001409585">
    <property type="component" value="Unassembled WGS sequence"/>
</dbReference>
<dbReference type="InterPro" id="IPR020615">
    <property type="entry name" value="Thiolase_acyl_enz_int_AS"/>
</dbReference>
<dbReference type="SUPFAM" id="SSF53901">
    <property type="entry name" value="Thiolase-like"/>
    <property type="match status" value="2"/>
</dbReference>
<dbReference type="EMBL" id="BAABLX010000007">
    <property type="protein sequence ID" value="GAA4933562.1"/>
    <property type="molecule type" value="Genomic_DNA"/>
</dbReference>
<dbReference type="GO" id="GO:0016042">
    <property type="term" value="P:lipid catabolic process"/>
    <property type="evidence" value="ECO:0007669"/>
    <property type="project" value="UniProtKB-KW"/>
</dbReference>
<keyword evidence="7 9" id="KW-0012">Acyltransferase</keyword>